<evidence type="ECO:0000256" key="6">
    <source>
        <dbReference type="ARBA" id="ARBA00056842"/>
    </source>
</evidence>
<dbReference type="FunFam" id="1.10.1540.10:FF:000001">
    <property type="entry name" value="neurobeachin isoform X1"/>
    <property type="match status" value="1"/>
</dbReference>
<dbReference type="FunFam" id="2.130.10.10:FF:001375">
    <property type="entry name" value="Neurobeachin-like protein 2"/>
    <property type="match status" value="1"/>
</dbReference>
<evidence type="ECO:0000256" key="3">
    <source>
        <dbReference type="ARBA" id="ARBA00022574"/>
    </source>
</evidence>
<dbReference type="InterPro" id="IPR046851">
    <property type="entry name" value="NBCH_WD40"/>
</dbReference>
<dbReference type="CDD" id="cd06071">
    <property type="entry name" value="Beach"/>
    <property type="match status" value="1"/>
</dbReference>
<dbReference type="PROSITE" id="PS51783">
    <property type="entry name" value="PH_BEACH"/>
    <property type="match status" value="1"/>
</dbReference>
<keyword evidence="3 8" id="KW-0853">WD repeat</keyword>
<feature type="compositionally biased region" description="Low complexity" evidence="9">
    <location>
        <begin position="889"/>
        <end position="900"/>
    </location>
</feature>
<reference evidence="12" key="2">
    <citation type="submission" date="2025-08" db="UniProtKB">
        <authorList>
            <consortium name="Ensembl"/>
        </authorList>
    </citation>
    <scope>IDENTIFICATION</scope>
</reference>
<dbReference type="InterPro" id="IPR036372">
    <property type="entry name" value="BEACH_dom_sf"/>
</dbReference>
<dbReference type="Gene3D" id="1.10.1540.10">
    <property type="entry name" value="BEACH domain"/>
    <property type="match status" value="1"/>
</dbReference>
<dbReference type="SUPFAM" id="SSF50978">
    <property type="entry name" value="WD40 repeat-like"/>
    <property type="match status" value="1"/>
</dbReference>
<feature type="domain" description="BEACH-type PH" evidence="11">
    <location>
        <begin position="1392"/>
        <end position="1494"/>
    </location>
</feature>
<dbReference type="Gene3D" id="2.30.29.30">
    <property type="entry name" value="Pleckstrin-homology domain (PH domain)/Phosphotyrosine-binding domain (PTB)"/>
    <property type="match status" value="1"/>
</dbReference>
<dbReference type="Pfam" id="PF20426">
    <property type="entry name" value="NBCH_WD40"/>
    <property type="match status" value="1"/>
</dbReference>
<dbReference type="PROSITE" id="PS50197">
    <property type="entry name" value="BEACH"/>
    <property type="match status" value="1"/>
</dbReference>
<evidence type="ECO:0000256" key="4">
    <source>
        <dbReference type="ARBA" id="ARBA00022737"/>
    </source>
</evidence>
<feature type="compositionally biased region" description="Polar residues" evidence="9">
    <location>
        <begin position="971"/>
        <end position="1000"/>
    </location>
</feature>
<dbReference type="Pfam" id="PF20425">
    <property type="entry name" value="Neurobeachin"/>
    <property type="match status" value="1"/>
</dbReference>
<dbReference type="Ensembl" id="ENSMODT00000077117.1">
    <property type="protein sequence ID" value="ENSMODP00000052763.1"/>
    <property type="gene ID" value="ENSMODG00000013995.4"/>
</dbReference>
<keyword evidence="13" id="KW-1185">Reference proteome</keyword>
<dbReference type="InterPro" id="IPR011993">
    <property type="entry name" value="PH-like_dom_sf"/>
</dbReference>
<dbReference type="SUPFAM" id="SSF81837">
    <property type="entry name" value="BEACH domain"/>
    <property type="match status" value="1"/>
</dbReference>
<proteinExistence type="inferred from homology"/>
<evidence type="ECO:0000313" key="12">
    <source>
        <dbReference type="Ensembl" id="ENSMODP00000052763.1"/>
    </source>
</evidence>
<dbReference type="InterPro" id="IPR046852">
    <property type="entry name" value="Neurobeachin_a-sol"/>
</dbReference>
<dbReference type="SUPFAM" id="SSF50729">
    <property type="entry name" value="PH domain-like"/>
    <property type="match status" value="1"/>
</dbReference>
<reference evidence="12 13" key="1">
    <citation type="journal article" date="2007" name="Nature">
        <title>Genome of the marsupial Monodelphis domestica reveals innovation in non-coding sequences.</title>
        <authorList>
            <person name="Mikkelsen T.S."/>
            <person name="Wakefield M.J."/>
            <person name="Aken B."/>
            <person name="Amemiya C.T."/>
            <person name="Chang J.L."/>
            <person name="Duke S."/>
            <person name="Garber M."/>
            <person name="Gentles A.J."/>
            <person name="Goodstadt L."/>
            <person name="Heger A."/>
            <person name="Jurka J."/>
            <person name="Kamal M."/>
            <person name="Mauceli E."/>
            <person name="Searle S.M."/>
            <person name="Sharpe T."/>
            <person name="Baker M.L."/>
            <person name="Batzer M.A."/>
            <person name="Benos P.V."/>
            <person name="Belov K."/>
            <person name="Clamp M."/>
            <person name="Cook A."/>
            <person name="Cuff J."/>
            <person name="Das R."/>
            <person name="Davidow L."/>
            <person name="Deakin J.E."/>
            <person name="Fazzari M.J."/>
            <person name="Glass J.L."/>
            <person name="Grabherr M."/>
            <person name="Greally J.M."/>
            <person name="Gu W."/>
            <person name="Hore T.A."/>
            <person name="Huttley G.A."/>
            <person name="Kleber M."/>
            <person name="Jirtle R.L."/>
            <person name="Koina E."/>
            <person name="Lee J.T."/>
            <person name="Mahony S."/>
            <person name="Marra M.A."/>
            <person name="Miller R.D."/>
            <person name="Nicholls R.D."/>
            <person name="Oda M."/>
            <person name="Papenfuss A.T."/>
            <person name="Parra Z.E."/>
            <person name="Pollock D.D."/>
            <person name="Ray D.A."/>
            <person name="Schein J.E."/>
            <person name="Speed T.P."/>
            <person name="Thompson K."/>
            <person name="VandeBerg J.L."/>
            <person name="Wade C.M."/>
            <person name="Walker J.A."/>
            <person name="Waters P.D."/>
            <person name="Webber C."/>
            <person name="Weidman J.R."/>
            <person name="Xie X."/>
            <person name="Zody M.C."/>
            <person name="Baldwin J."/>
            <person name="Abdouelleil A."/>
            <person name="Abdulkadir J."/>
            <person name="Abebe A."/>
            <person name="Abera B."/>
            <person name="Abreu J."/>
            <person name="Acer S.C."/>
            <person name="Aftuck L."/>
            <person name="Alexander A."/>
            <person name="An P."/>
            <person name="Anderson E."/>
            <person name="Anderson S."/>
            <person name="Arachi H."/>
            <person name="Azer M."/>
            <person name="Bachantsang P."/>
            <person name="Barry A."/>
            <person name="Bayul T."/>
            <person name="Berlin A."/>
            <person name="Bessette D."/>
            <person name="Bloom T."/>
            <person name="Bloom T."/>
            <person name="Boguslavskiy L."/>
            <person name="Bonnet C."/>
            <person name="Boukhgalter B."/>
            <person name="Bourzgui I."/>
            <person name="Brown A."/>
            <person name="Cahill P."/>
            <person name="Channer S."/>
            <person name="Cheshatsang Y."/>
            <person name="Chuda L."/>
            <person name="Citroen M."/>
            <person name="Collymore A."/>
            <person name="Cooke P."/>
            <person name="Costello M."/>
            <person name="D'Aco K."/>
            <person name="Daza R."/>
            <person name="De Haan G."/>
            <person name="DeGray S."/>
            <person name="DeMaso C."/>
            <person name="Dhargay N."/>
            <person name="Dooley K."/>
            <person name="Dooley E."/>
            <person name="Doricent M."/>
            <person name="Dorje P."/>
            <person name="Dorjee K."/>
            <person name="Dupes A."/>
            <person name="Elong R."/>
            <person name="Falk J."/>
            <person name="Farina A."/>
            <person name="Faro S."/>
            <person name="Ferguson D."/>
            <person name="Fisher S."/>
            <person name="Foley C.D."/>
            <person name="Franke A."/>
            <person name="Friedrich D."/>
            <person name="Gadbois L."/>
            <person name="Gearin G."/>
            <person name="Gearin C.R."/>
            <person name="Giannoukos G."/>
            <person name="Goode T."/>
            <person name="Graham J."/>
            <person name="Grandbois E."/>
            <person name="Grewal S."/>
            <person name="Gyaltsen K."/>
            <person name="Hafez N."/>
            <person name="Hagos B."/>
            <person name="Hall J."/>
            <person name="Henson C."/>
            <person name="Hollinger A."/>
            <person name="Honan T."/>
            <person name="Huard M.D."/>
            <person name="Hughes L."/>
            <person name="Hurhula B."/>
            <person name="Husby M.E."/>
            <person name="Kamat A."/>
            <person name="Kanga B."/>
            <person name="Kashin S."/>
            <person name="Khazanovich D."/>
            <person name="Kisner P."/>
            <person name="Lance K."/>
            <person name="Lara M."/>
            <person name="Lee W."/>
            <person name="Lennon N."/>
            <person name="Letendre F."/>
            <person name="LeVine R."/>
            <person name="Lipovsky A."/>
            <person name="Liu X."/>
            <person name="Liu J."/>
            <person name="Liu S."/>
            <person name="Lokyitsang T."/>
            <person name="Lokyitsang Y."/>
            <person name="Lubonja R."/>
            <person name="Lui A."/>
            <person name="MacDonald P."/>
            <person name="Magnisalis V."/>
            <person name="Maru K."/>
            <person name="Matthews C."/>
            <person name="McCusker W."/>
            <person name="McDonough S."/>
            <person name="Mehta T."/>
            <person name="Meldrim J."/>
            <person name="Meneus L."/>
            <person name="Mihai O."/>
            <person name="Mihalev A."/>
            <person name="Mihova T."/>
            <person name="Mittelman R."/>
            <person name="Mlenga V."/>
            <person name="Montmayeur A."/>
            <person name="Mulrain L."/>
            <person name="Navidi A."/>
            <person name="Naylor J."/>
            <person name="Negash T."/>
            <person name="Nguyen T."/>
            <person name="Nguyen N."/>
            <person name="Nicol R."/>
            <person name="Norbu C."/>
            <person name="Norbu N."/>
            <person name="Novod N."/>
            <person name="O'Neill B."/>
            <person name="Osman S."/>
            <person name="Markiewicz E."/>
            <person name="Oyono O.L."/>
            <person name="Patti C."/>
            <person name="Phunkhang P."/>
            <person name="Pierre F."/>
            <person name="Priest M."/>
            <person name="Raghuraman S."/>
            <person name="Rege F."/>
            <person name="Reyes R."/>
            <person name="Rise C."/>
            <person name="Rogov P."/>
            <person name="Ross K."/>
            <person name="Ryan E."/>
            <person name="Settipalli S."/>
            <person name="Shea T."/>
            <person name="Sherpa N."/>
            <person name="Shi L."/>
            <person name="Shih D."/>
            <person name="Sparrow T."/>
            <person name="Spaulding J."/>
            <person name="Stalker J."/>
            <person name="Stange-Thomann N."/>
            <person name="Stavropoulos S."/>
            <person name="Stone C."/>
            <person name="Strader C."/>
            <person name="Tesfaye S."/>
            <person name="Thomson T."/>
            <person name="Thoulutsang Y."/>
            <person name="Thoulutsang D."/>
            <person name="Topham K."/>
            <person name="Topping I."/>
            <person name="Tsamla T."/>
            <person name="Vassiliev H."/>
            <person name="Vo A."/>
            <person name="Wangchuk T."/>
            <person name="Wangdi T."/>
            <person name="Weiand M."/>
            <person name="Wilkinson J."/>
            <person name="Wilson A."/>
            <person name="Yadav S."/>
            <person name="Young G."/>
            <person name="Yu Q."/>
            <person name="Zembek L."/>
            <person name="Zhong D."/>
            <person name="Zimmer A."/>
            <person name="Zwirko Z."/>
            <person name="Jaffe D.B."/>
            <person name="Alvarez P."/>
            <person name="Brockman W."/>
            <person name="Butler J."/>
            <person name="Chin C."/>
            <person name="Gnerre S."/>
            <person name="MacCallum I."/>
            <person name="Graves J.A."/>
            <person name="Ponting C.P."/>
            <person name="Breen M."/>
            <person name="Samollow P.B."/>
            <person name="Lander E.S."/>
            <person name="Lindblad-Toh K."/>
        </authorList>
    </citation>
    <scope>NUCLEOTIDE SEQUENCE [LARGE SCALE GENOMIC DNA]</scope>
</reference>
<dbReference type="Pfam" id="PF02138">
    <property type="entry name" value="Beach"/>
    <property type="match status" value="1"/>
</dbReference>
<evidence type="ECO:0000256" key="9">
    <source>
        <dbReference type="SAM" id="MobiDB-lite"/>
    </source>
</evidence>
<dbReference type="InterPro" id="IPR036322">
    <property type="entry name" value="WD40_repeat_dom_sf"/>
</dbReference>
<dbReference type="GO" id="GO:0005783">
    <property type="term" value="C:endoplasmic reticulum"/>
    <property type="evidence" value="ECO:0007669"/>
    <property type="project" value="UniProtKB-SubCell"/>
</dbReference>
<dbReference type="Pfam" id="PF16057">
    <property type="entry name" value="DUF4800"/>
    <property type="match status" value="1"/>
</dbReference>
<keyword evidence="5" id="KW-0256">Endoplasmic reticulum</keyword>
<protein>
    <recommendedName>
        <fullName evidence="7">Neurobeachin-like protein 2</fullName>
    </recommendedName>
</protein>
<dbReference type="CDD" id="cd01201">
    <property type="entry name" value="PH_BEACH"/>
    <property type="match status" value="1"/>
</dbReference>
<dbReference type="InterPro" id="IPR000409">
    <property type="entry name" value="BEACH_dom"/>
</dbReference>
<dbReference type="InterPro" id="IPR023362">
    <property type="entry name" value="PH-BEACH_dom"/>
</dbReference>
<dbReference type="Gene3D" id="2.130.10.10">
    <property type="entry name" value="YVTN repeat-like/Quinoprotein amine dehydrogenase"/>
    <property type="match status" value="1"/>
</dbReference>
<gene>
    <name evidence="12" type="primary">NBEAL2</name>
</gene>
<evidence type="ECO:0000259" key="10">
    <source>
        <dbReference type="PROSITE" id="PS50197"/>
    </source>
</evidence>
<evidence type="ECO:0000259" key="11">
    <source>
        <dbReference type="PROSITE" id="PS51783"/>
    </source>
</evidence>
<dbReference type="Pfam" id="PF15787">
    <property type="entry name" value="DUF4704"/>
    <property type="match status" value="1"/>
</dbReference>
<accession>A0A5F8GYQ7</accession>
<evidence type="ECO:0000313" key="13">
    <source>
        <dbReference type="Proteomes" id="UP000002280"/>
    </source>
</evidence>
<evidence type="ECO:0000256" key="7">
    <source>
        <dbReference type="ARBA" id="ARBA00068540"/>
    </source>
</evidence>
<dbReference type="Bgee" id="ENSMODG00000013995">
    <property type="expression patterns" value="Expressed in adult mammalian kidney and 17 other cell types or tissues"/>
</dbReference>
<feature type="repeat" description="WD" evidence="8">
    <location>
        <begin position="1939"/>
        <end position="1972"/>
    </location>
</feature>
<reference evidence="12" key="3">
    <citation type="submission" date="2025-09" db="UniProtKB">
        <authorList>
            <consortium name="Ensembl"/>
        </authorList>
    </citation>
    <scope>IDENTIFICATION</scope>
</reference>
<evidence type="ECO:0000256" key="8">
    <source>
        <dbReference type="PROSITE-ProRule" id="PRU00221"/>
    </source>
</evidence>
<name>A0A5F8GYQ7_MONDO</name>
<dbReference type="InterPro" id="IPR050865">
    <property type="entry name" value="BEACH_Domain"/>
</dbReference>
<dbReference type="SMART" id="SM01026">
    <property type="entry name" value="Beach"/>
    <property type="match status" value="1"/>
</dbReference>
<keyword evidence="4" id="KW-0677">Repeat</keyword>
<dbReference type="SUPFAM" id="SSF48371">
    <property type="entry name" value="ARM repeat"/>
    <property type="match status" value="1"/>
</dbReference>
<dbReference type="Pfam" id="PF14844">
    <property type="entry name" value="PH_BEACH"/>
    <property type="match status" value="1"/>
</dbReference>
<dbReference type="Proteomes" id="UP000002280">
    <property type="component" value="Chromosome 6"/>
</dbReference>
<dbReference type="SMART" id="SM00320">
    <property type="entry name" value="WD40"/>
    <property type="match status" value="4"/>
</dbReference>
<dbReference type="PANTHER" id="PTHR13743">
    <property type="entry name" value="BEIGE/BEACH-RELATED"/>
    <property type="match status" value="1"/>
</dbReference>
<dbReference type="InterPro" id="IPR016024">
    <property type="entry name" value="ARM-type_fold"/>
</dbReference>
<dbReference type="GO" id="GO:0030099">
    <property type="term" value="P:myeloid cell differentiation"/>
    <property type="evidence" value="ECO:0007669"/>
    <property type="project" value="UniProtKB-ARBA"/>
</dbReference>
<dbReference type="InterPro" id="IPR001680">
    <property type="entry name" value="WD40_rpt"/>
</dbReference>
<dbReference type="PROSITE" id="PS50082">
    <property type="entry name" value="WD_REPEATS_2"/>
    <property type="match status" value="2"/>
</dbReference>
<dbReference type="InterPro" id="IPR011989">
    <property type="entry name" value="ARM-like"/>
</dbReference>
<dbReference type="InterPro" id="IPR015943">
    <property type="entry name" value="WD40/YVTN_repeat-like_dom_sf"/>
</dbReference>
<sequence>LPPILQLRFIHLFGAIITGGKNALAAVTPSSVEGLLGVLRSWGGPSQDPQLLQLALQGLVGAVHLLHASGAPRRGPELRALLEGYFRVLNTDRPPATTQENSPTPSPTGGEEGLIMLRVSMLDAIPKMLDCADRPVLQAVFLSNNCFEHITRLIQNSKSLTTSLLLLPLKVLDRDTDAIAVHAVRVLTSIMSNSPSAKEVFKERIGYSHLFEVLKSQGPPTKRLLQELLNMAVEGDHNACPPPPIRNEQPLLILAQWLPVLPSSDLQVYLAERLRLLCDGGPLSQTTCVKAGLVNYLLEALGTEPALKRQAAEQLLELLQALGGVSLRPEELRCLFRLLWTESGKGAHPYTASVIRALSGMARQKGPERALRYFDLTPSMAGIMVPSIQRWPGAAFSFHAWLCLHQEPPIPSLQRGGCSIFHPAGPPQLKRKQLYRVMGITFPLFPSLLLGKVSGGWRSPGPGGPIHVLPFTQACKNKICLDLSPSHGLDGRLTGHKVVNWDVKVCEFSCCYYHQGQAVGGMKGEEIGRVERNGVAAFLLMMKNFLRGHLVNQESLMQCHGPAIIGALLQKVPSHCMDMNVLMAAQMLMEQVASEGNGPLLHLLYQHLLFNFNLWSHSDFAVRLGHIQYLSSIIKEHRQKVRKKYGVQYILDSVRAHYSPQRERPLAEDDLRTVQTSLFSLVKEFLARSFSPEEMQAVLNYLAGSSDEGQICGVLDMLLNLLRSSPVQEPLCTFLLEPNNVEVLFALLVHRSFSDQLRDKVFKVSHRHILHYPNPCEGNYTSIPTRVLEQRSRHEILWNANTLCWYLRENGVVCMLFHLIYGQPDMVRQLARQVGWQDILTRLYVREAPAASSPNPPEPALAELSSDVFLPLTCEASLGSSESFPETEVSPPDSVRRSSSTVAPSDPPSLEATYQPLSPFCSPFDLGPELASTGSGATVGSGENLTPVSLPGTPSPLEGGRPFPPLRGRHSSSLSNVLDETSFQEPSLGDDTSNTSNPQQAPEEELCNLLTNILFSVTWRGVEGDDEAAWRERGQVFSVLTKLGAAGELVRSPMVSLVTNFICDKNKNLKAAHLKGRSLRADDGQESPQGSFSCVPALPVPSLLCGLMHLSLTCTLPQLHALAYVKLHGLLQTAVPPRREEACYLLAKLEAPLARALEAESERCSWLVPLVRTLLDRAYTALGLQWGLPSLPPTNGSPTFYEDFQAFCTSPEWRLFIDKQVQPAMSQFEMDTYARSHDHMSSFWNSCYDALMSSSLRRDRERTESRHLFQELVLEPVMKRGRSEGKRYSSVQKQLSSQHAIALLHWKALGRLLTAPRSAWAQRNPPPPRWKLSSAETYSRMRLKLVPNYHFDQHSEASALRDNLGKCGSLTPLTCPDVHPLSLSTESSEPGGQQEKLVLWEDCQLITIVAVIPGRLEVTTQHLYFYDCSVEKEETEEGIGYDFRRPLSQLREVHLRRYNLRRSALELFFTDQANYFLNFPRKPRSENQTGAQTAWALGPLFLFFPPQKWVHREISNFEYLMQLNTIAGRTYNDLSQYPVFPWILQDYTSETLDLNDPSVFRDLSKPIGVVNSKHAQLVREKYESFEDPTGTTDKFHYGTHYSNAAGVMHYLIRMEPFTSLHIQLQSGRFDCSDRQFHSVAAAWQARLESPADVKELIPEFFYFPDFLENQNGFDLGSLQLTNERVGDVVLPRWARSREDFIHQHRKALESEHVSAHLHEWIDLIFGCKQRGPAAVEALNVFYYCTYEGAVDLDAVADETERKALEGIISNFGQTPCQLLKEPHPPRLSAEDAARRLARLDTYSPNLFQNLDQLKAFFVEGISDGVPLVLAVVPHRQAHSFMTQGSPDLLVTVSANGLLGTHNWLPYDRNINNYFTFSKDPTVSNAKTQRLLSGPWPPGRGVSGRALAVAPDGKLLFSGGHWDGSLRVTSLPRGKLLSQLSHHIDIVTCLALDLCGLYLISGSRDTTCMVWQVLQQGGLSAGLAPKPVQVLYGHEAEVTCVAISTELDMAVSGSKDGTVIIHTIRRGQFVASLQPLGGAVPGPVAHLALGPEGQIVVQSLAQERPGTSYFLHLYSVNGRLLASQKLEEQSTALALTDAFVLLGTAQCNLHILHLHSLLPAVPSMSMKVPIHSVAVTKERSHILVGLEDGKLIVVGAGQPSEVRGGPPNFVIHFYLPNSNFFFQPLPSTLKSRLRIGSKAEEH</sequence>
<dbReference type="PANTHER" id="PTHR13743:SF111">
    <property type="entry name" value="NEUROBEACHIN-LIKE PROTEIN 2"/>
    <property type="match status" value="1"/>
</dbReference>
<feature type="region of interest" description="Disordered" evidence="9">
    <location>
        <begin position="932"/>
        <end position="1001"/>
    </location>
</feature>
<dbReference type="Gene3D" id="1.25.10.10">
    <property type="entry name" value="Leucine-rich Repeat Variant"/>
    <property type="match status" value="1"/>
</dbReference>
<dbReference type="InterPro" id="IPR031570">
    <property type="entry name" value="NBEA/BDCP_DUF4704"/>
</dbReference>
<evidence type="ECO:0000256" key="1">
    <source>
        <dbReference type="ARBA" id="ARBA00004240"/>
    </source>
</evidence>
<evidence type="ECO:0000256" key="2">
    <source>
        <dbReference type="ARBA" id="ARBA00008498"/>
    </source>
</evidence>
<dbReference type="GeneTree" id="ENSGT00940000158454"/>
<feature type="region of interest" description="Disordered" evidence="9">
    <location>
        <begin position="879"/>
        <end position="916"/>
    </location>
</feature>
<comment type="similarity">
    <text evidence="2">Belongs to the WD repeat neurobeachin family.</text>
</comment>
<organism evidence="12 13">
    <name type="scientific">Monodelphis domestica</name>
    <name type="common">Gray short-tailed opossum</name>
    <dbReference type="NCBI Taxonomy" id="13616"/>
    <lineage>
        <taxon>Eukaryota</taxon>
        <taxon>Metazoa</taxon>
        <taxon>Chordata</taxon>
        <taxon>Craniata</taxon>
        <taxon>Vertebrata</taxon>
        <taxon>Euteleostomi</taxon>
        <taxon>Mammalia</taxon>
        <taxon>Metatheria</taxon>
        <taxon>Didelphimorphia</taxon>
        <taxon>Didelphidae</taxon>
        <taxon>Monodelphis</taxon>
    </lineage>
</organism>
<feature type="repeat" description="WD" evidence="8">
    <location>
        <begin position="1990"/>
        <end position="2031"/>
    </location>
</feature>
<comment type="subcellular location">
    <subcellularLocation>
        <location evidence="1">Endoplasmic reticulum</location>
    </subcellularLocation>
</comment>
<feature type="compositionally biased region" description="Low complexity" evidence="9">
    <location>
        <begin position="932"/>
        <end position="942"/>
    </location>
</feature>
<evidence type="ECO:0000256" key="5">
    <source>
        <dbReference type="ARBA" id="ARBA00022824"/>
    </source>
</evidence>
<comment type="function">
    <text evidence="6">Probably involved in thrombopoiesis. Plays a role in the development or secretion of alpha-granules, that contain several growth factors important for platelet biogenesis.</text>
</comment>
<feature type="domain" description="BEACH" evidence="10">
    <location>
        <begin position="1494"/>
        <end position="1786"/>
    </location>
</feature>